<evidence type="ECO:0000313" key="12">
    <source>
        <dbReference type="Proteomes" id="UP001302349"/>
    </source>
</evidence>
<dbReference type="InterPro" id="IPR020616">
    <property type="entry name" value="Thiolase_N"/>
</dbReference>
<dbReference type="PROSITE" id="PS00737">
    <property type="entry name" value="THIOLASE_2"/>
    <property type="match status" value="1"/>
</dbReference>
<accession>A0ABZ0INM7</accession>
<feature type="domain" description="Thiolase C-terminal" evidence="10">
    <location>
        <begin position="294"/>
        <end position="431"/>
    </location>
</feature>
<keyword evidence="4" id="KW-0276">Fatty acid metabolism</keyword>
<evidence type="ECO:0000256" key="5">
    <source>
        <dbReference type="ARBA" id="ARBA00023098"/>
    </source>
</evidence>
<comment type="pathway">
    <text evidence="1">Lipid metabolism; fatty acid beta-oxidation.</text>
</comment>
<dbReference type="PIRSF" id="PIRSF000429">
    <property type="entry name" value="Ac-CoA_Ac_transf"/>
    <property type="match status" value="1"/>
</dbReference>
<feature type="domain" description="Thiolase N-terminal" evidence="9">
    <location>
        <begin position="11"/>
        <end position="284"/>
    </location>
</feature>
<gene>
    <name evidence="11" type="ORF">RT717_24970</name>
</gene>
<evidence type="ECO:0000256" key="2">
    <source>
        <dbReference type="ARBA" id="ARBA00010982"/>
    </source>
</evidence>
<dbReference type="SUPFAM" id="SSF53901">
    <property type="entry name" value="Thiolase-like"/>
    <property type="match status" value="2"/>
</dbReference>
<dbReference type="InterPro" id="IPR020615">
    <property type="entry name" value="Thiolase_acyl_enz_int_AS"/>
</dbReference>
<dbReference type="PROSITE" id="PS00099">
    <property type="entry name" value="THIOLASE_3"/>
    <property type="match status" value="1"/>
</dbReference>
<dbReference type="Pfam" id="PF00108">
    <property type="entry name" value="Thiolase_N"/>
    <property type="match status" value="1"/>
</dbReference>
<evidence type="ECO:0000256" key="6">
    <source>
        <dbReference type="ARBA" id="ARBA00023315"/>
    </source>
</evidence>
<dbReference type="GO" id="GO:0003988">
    <property type="term" value="F:acetyl-CoA C-acyltransferase activity"/>
    <property type="evidence" value="ECO:0007669"/>
    <property type="project" value="UniProtKB-EC"/>
</dbReference>
<evidence type="ECO:0000256" key="8">
    <source>
        <dbReference type="RuleBase" id="RU003557"/>
    </source>
</evidence>
<keyword evidence="6 8" id="KW-0012">Acyltransferase</keyword>
<evidence type="ECO:0000256" key="1">
    <source>
        <dbReference type="ARBA" id="ARBA00005005"/>
    </source>
</evidence>
<dbReference type="PROSITE" id="PS00098">
    <property type="entry name" value="THIOLASE_1"/>
    <property type="match status" value="1"/>
</dbReference>
<dbReference type="EC" id="2.3.1.16" evidence="7"/>
<evidence type="ECO:0000256" key="7">
    <source>
        <dbReference type="ARBA" id="ARBA00024073"/>
    </source>
</evidence>
<sequence length="432" mass="46491">MAKQSYVGRKVVVVDGTRTPFLKSGTGYRDLMAYQLGAVAISGLLKKTSLDAAQVERVIMGTVVHNIVTSNVARECALTGGIPFTTPAHTVSQACISANQAIAQGADLIRLGHADVVVAGGTDCVSDIPIGFPKKMRTKLFASQKIRSTGEWLKFVLSLRPSDFKPEVPQIAEYSTGRTMGQDCELMGTRFGVTREEQDEFAARSHQLAARAAEEGILASEITPAEFPPSFEAIKEDNTYRADTTVEKLAKLRPAFDKKNGTITAGNASFLTDGAAVVLLMSEEKAKALGYDTSVQIRDYVFTGQDPNEELLLGPAYATYKLLHRQNLTLKDLDVIEFHEAFASQVVTNLKALNSDQFAMEKMGLTAKAGEINMDKLNIHGGSLSLGHPFGATGARLVTTAMNRLKREEGKLALLAACAAGAHGHGMILEKI</sequence>
<dbReference type="CDD" id="cd00751">
    <property type="entry name" value="thiolase"/>
    <property type="match status" value="1"/>
</dbReference>
<proteinExistence type="inferred from homology"/>
<dbReference type="Pfam" id="PF02803">
    <property type="entry name" value="Thiolase_C"/>
    <property type="match status" value="1"/>
</dbReference>
<dbReference type="PANTHER" id="PTHR18919:SF153">
    <property type="entry name" value="TRIFUNCTIONAL ENZYME SUBUNIT BETA, MITOCHONDRIAL"/>
    <property type="match status" value="1"/>
</dbReference>
<dbReference type="Proteomes" id="UP001302349">
    <property type="component" value="Chromosome"/>
</dbReference>
<protein>
    <recommendedName>
        <fullName evidence="7">acetyl-CoA C-acyltransferase</fullName>
        <ecNumber evidence="7">2.3.1.16</ecNumber>
    </recommendedName>
</protein>
<dbReference type="Gene3D" id="3.40.47.10">
    <property type="match status" value="1"/>
</dbReference>
<dbReference type="InterPro" id="IPR002155">
    <property type="entry name" value="Thiolase"/>
</dbReference>
<dbReference type="InterPro" id="IPR020610">
    <property type="entry name" value="Thiolase_AS"/>
</dbReference>
<reference evidence="11 12" key="1">
    <citation type="journal article" date="2023" name="Microbiol. Resour. Announc.">
        <title>Complete Genome Sequence of Imperialibacter roseus strain P4T.</title>
        <authorList>
            <person name="Tizabi D.R."/>
            <person name="Bachvaroff T."/>
            <person name="Hill R.T."/>
        </authorList>
    </citation>
    <scope>NUCLEOTIDE SEQUENCE [LARGE SCALE GENOMIC DNA]</scope>
    <source>
        <strain evidence="11 12">P4T</strain>
    </source>
</reference>
<dbReference type="NCBIfam" id="TIGR01930">
    <property type="entry name" value="AcCoA-C-Actrans"/>
    <property type="match status" value="1"/>
</dbReference>
<dbReference type="InterPro" id="IPR020617">
    <property type="entry name" value="Thiolase_C"/>
</dbReference>
<keyword evidence="3 8" id="KW-0808">Transferase</keyword>
<keyword evidence="5" id="KW-0443">Lipid metabolism</keyword>
<organism evidence="11 12">
    <name type="scientific">Imperialibacter roseus</name>
    <dbReference type="NCBI Taxonomy" id="1324217"/>
    <lineage>
        <taxon>Bacteria</taxon>
        <taxon>Pseudomonadati</taxon>
        <taxon>Bacteroidota</taxon>
        <taxon>Cytophagia</taxon>
        <taxon>Cytophagales</taxon>
        <taxon>Flammeovirgaceae</taxon>
        <taxon>Imperialibacter</taxon>
    </lineage>
</organism>
<dbReference type="InterPro" id="IPR016039">
    <property type="entry name" value="Thiolase-like"/>
</dbReference>
<dbReference type="RefSeq" id="WP_317489057.1">
    <property type="nucleotide sequence ID" value="NZ_CP136051.1"/>
</dbReference>
<dbReference type="EMBL" id="CP136051">
    <property type="protein sequence ID" value="WOK06331.1"/>
    <property type="molecule type" value="Genomic_DNA"/>
</dbReference>
<comment type="similarity">
    <text evidence="2 8">Belongs to the thiolase-like superfamily. Thiolase family.</text>
</comment>
<evidence type="ECO:0000313" key="11">
    <source>
        <dbReference type="EMBL" id="WOK06331.1"/>
    </source>
</evidence>
<keyword evidence="12" id="KW-1185">Reference proteome</keyword>
<evidence type="ECO:0000259" key="10">
    <source>
        <dbReference type="Pfam" id="PF02803"/>
    </source>
</evidence>
<dbReference type="InterPro" id="IPR020613">
    <property type="entry name" value="Thiolase_CS"/>
</dbReference>
<evidence type="ECO:0000256" key="4">
    <source>
        <dbReference type="ARBA" id="ARBA00022832"/>
    </source>
</evidence>
<evidence type="ECO:0000256" key="3">
    <source>
        <dbReference type="ARBA" id="ARBA00022679"/>
    </source>
</evidence>
<name>A0ABZ0INM7_9BACT</name>
<evidence type="ECO:0000259" key="9">
    <source>
        <dbReference type="Pfam" id="PF00108"/>
    </source>
</evidence>
<dbReference type="PANTHER" id="PTHR18919">
    <property type="entry name" value="ACETYL-COA C-ACYLTRANSFERASE"/>
    <property type="match status" value="1"/>
</dbReference>